<evidence type="ECO:0000313" key="1">
    <source>
        <dbReference type="EMBL" id="JAH29981.1"/>
    </source>
</evidence>
<reference evidence="1" key="2">
    <citation type="journal article" date="2015" name="Fish Shellfish Immunol.">
        <title>Early steps in the European eel (Anguilla anguilla)-Vibrio vulnificus interaction in the gills: Role of the RtxA13 toxin.</title>
        <authorList>
            <person name="Callol A."/>
            <person name="Pajuelo D."/>
            <person name="Ebbesson L."/>
            <person name="Teles M."/>
            <person name="MacKenzie S."/>
            <person name="Amaro C."/>
        </authorList>
    </citation>
    <scope>NUCLEOTIDE SEQUENCE</scope>
</reference>
<dbReference type="EMBL" id="GBXM01078596">
    <property type="protein sequence ID" value="JAH29981.1"/>
    <property type="molecule type" value="Transcribed_RNA"/>
</dbReference>
<organism evidence="1">
    <name type="scientific">Anguilla anguilla</name>
    <name type="common">European freshwater eel</name>
    <name type="synonym">Muraena anguilla</name>
    <dbReference type="NCBI Taxonomy" id="7936"/>
    <lineage>
        <taxon>Eukaryota</taxon>
        <taxon>Metazoa</taxon>
        <taxon>Chordata</taxon>
        <taxon>Craniata</taxon>
        <taxon>Vertebrata</taxon>
        <taxon>Euteleostomi</taxon>
        <taxon>Actinopterygii</taxon>
        <taxon>Neopterygii</taxon>
        <taxon>Teleostei</taxon>
        <taxon>Anguilliformes</taxon>
        <taxon>Anguillidae</taxon>
        <taxon>Anguilla</taxon>
    </lineage>
</organism>
<accession>A0A0E9RLG1</accession>
<name>A0A0E9RLG1_ANGAN</name>
<sequence>MDVYCKRFGLSSLLKGKKLVPHQGIKLN</sequence>
<dbReference type="AlphaFoldDB" id="A0A0E9RLG1"/>
<protein>
    <submittedName>
        <fullName evidence="1">Uncharacterized protein</fullName>
    </submittedName>
</protein>
<reference evidence="1" key="1">
    <citation type="submission" date="2014-11" db="EMBL/GenBank/DDBJ databases">
        <authorList>
            <person name="Amaro Gonzalez C."/>
        </authorList>
    </citation>
    <scope>NUCLEOTIDE SEQUENCE</scope>
</reference>
<proteinExistence type="predicted"/>